<evidence type="ECO:0000313" key="7">
    <source>
        <dbReference type="EMBL" id="MFC7141668.1"/>
    </source>
</evidence>
<evidence type="ECO:0000259" key="6">
    <source>
        <dbReference type="Pfam" id="PF07705"/>
    </source>
</evidence>
<keyword evidence="1" id="KW-0732">Signal</keyword>
<organism evidence="7 8">
    <name type="scientific">Halosimplex aquaticum</name>
    <dbReference type="NCBI Taxonomy" id="3026162"/>
    <lineage>
        <taxon>Archaea</taxon>
        <taxon>Methanobacteriati</taxon>
        <taxon>Methanobacteriota</taxon>
        <taxon>Stenosarchaea group</taxon>
        <taxon>Halobacteria</taxon>
        <taxon>Halobacteriales</taxon>
        <taxon>Haloarculaceae</taxon>
        <taxon>Halosimplex</taxon>
    </lineage>
</organism>
<keyword evidence="8" id="KW-1185">Reference proteome</keyword>
<keyword evidence="3" id="KW-1133">Transmembrane helix</keyword>
<proteinExistence type="predicted"/>
<feature type="compositionally biased region" description="Low complexity" evidence="2">
    <location>
        <begin position="760"/>
        <end position="770"/>
    </location>
</feature>
<dbReference type="Pfam" id="PF07581">
    <property type="entry name" value="Glug"/>
    <property type="match status" value="1"/>
</dbReference>
<dbReference type="InterPro" id="IPR026371">
    <property type="entry name" value="PGF_CTERM"/>
</dbReference>
<protein>
    <submittedName>
        <fullName evidence="7">CARDB domain-containing protein</fullName>
    </submittedName>
</protein>
<keyword evidence="3" id="KW-0812">Transmembrane</keyword>
<feature type="domain" description="Peptidase M26 N-terminal" evidence="4">
    <location>
        <begin position="73"/>
        <end position="187"/>
    </location>
</feature>
<dbReference type="EMBL" id="JBHTAS010000001">
    <property type="protein sequence ID" value="MFC7141668.1"/>
    <property type="molecule type" value="Genomic_DNA"/>
</dbReference>
<evidence type="ECO:0000256" key="3">
    <source>
        <dbReference type="SAM" id="Phobius"/>
    </source>
</evidence>
<accession>A0ABD5Y2J6</accession>
<evidence type="ECO:0000256" key="2">
    <source>
        <dbReference type="SAM" id="MobiDB-lite"/>
    </source>
</evidence>
<dbReference type="GO" id="GO:0030115">
    <property type="term" value="C:S-layer"/>
    <property type="evidence" value="ECO:0007669"/>
    <property type="project" value="UniProtKB-SubCell"/>
</dbReference>
<dbReference type="InterPro" id="IPR011493">
    <property type="entry name" value="GLUG"/>
</dbReference>
<dbReference type="Pfam" id="PF05342">
    <property type="entry name" value="Peptidase_M26_N"/>
    <property type="match status" value="1"/>
</dbReference>
<keyword evidence="3" id="KW-0472">Membrane</keyword>
<dbReference type="NCBIfam" id="TIGR04126">
    <property type="entry name" value="PGF_CTERM"/>
    <property type="match status" value="1"/>
</dbReference>
<feature type="transmembrane region" description="Helical" evidence="3">
    <location>
        <begin position="777"/>
        <end position="796"/>
    </location>
</feature>
<feature type="domain" description="GLUG" evidence="5">
    <location>
        <begin position="275"/>
        <end position="301"/>
    </location>
</feature>
<evidence type="ECO:0000259" key="5">
    <source>
        <dbReference type="Pfam" id="PF07581"/>
    </source>
</evidence>
<dbReference type="GeneID" id="78821988"/>
<sequence length="799" mass="79991">MHHAHANESLERLEKVVAALVACLLVTSLGIGFVGPASATNSLERDAQGSVLDDMAGSGTAEDPYQITNATELQAMNEDREAHYALANDIDASETSDWNRGDGFDPIGSYEEGDGFRGTLDGQNHTITGLKIDRQSTAAVGLFAVLNGGTVEHLTLKDVSITGEQVVGGSVGSARNSATIDDVSVSGTINAESGYAGGVVGTVSESTVVGAHSSADVSAKQHAGGLAGVVSGGTVQLSTATGDVAVTDIVAGGAFGEVLKESSINRVYARGSVTGSSGIGGLIGTNYQNEISNAYATGEVTGDNEFGALLGVDQKGGTTSNLYWNEQTAGVSNSVGSGSDVGTAVSTDEMQGASSKTALSGLKFDQVWATTDSYPVLRDEIESVSLRAPDQLIVSHTGETSVRVTLADGRTVTATETASYDSNQSFLSVDGGVLDASGTGMVEVTASVGGHPDSNTVSVVTPPDISVESRSLRYDSVGSETAAPVDVTLTNDGGADGEFDVVLSINGTTEQTRTVTVPGHSTTTVQLNYSAPATGTYPVAVNGTDLGDLTVVEEPETSVASASVSKRLLAVGNGTTVEATVENAGDAAAGQTVELTAGGETVATKDVVVPADGTTVSFDYTADSTGEYDLSVGGTSAGTLTVAEMGSVSVESVSVPESVEAGASYEVTVTLANSGGLPLNSEVAYNVGGTSVGTQTAEVPADGTTVTFEATAPEGSESIDHAVTTGDAEWTGSSTVAIETATAESSGDGSDGGSTGDGDGASNDGDSAATTSGDGPGFGVGAALVALLALVAATRYRRR</sequence>
<feature type="domain" description="CARDB" evidence="6">
    <location>
        <begin position="561"/>
        <end position="632"/>
    </location>
</feature>
<evidence type="ECO:0000256" key="1">
    <source>
        <dbReference type="ARBA" id="ARBA00022729"/>
    </source>
</evidence>
<name>A0ABD5Y2J6_9EURY</name>
<dbReference type="Pfam" id="PF07705">
    <property type="entry name" value="CARDB"/>
    <property type="match status" value="1"/>
</dbReference>
<gene>
    <name evidence="7" type="ORF">ACFQMA_17750</name>
</gene>
<dbReference type="AlphaFoldDB" id="A0ABD5Y2J6"/>
<dbReference type="InterPro" id="IPR008006">
    <property type="entry name" value="Peptidase_M26_N_dom"/>
</dbReference>
<reference evidence="7 8" key="1">
    <citation type="journal article" date="2019" name="Int. J. Syst. Evol. Microbiol.">
        <title>The Global Catalogue of Microorganisms (GCM) 10K type strain sequencing project: providing services to taxonomists for standard genome sequencing and annotation.</title>
        <authorList>
            <consortium name="The Broad Institute Genomics Platform"/>
            <consortium name="The Broad Institute Genome Sequencing Center for Infectious Disease"/>
            <person name="Wu L."/>
            <person name="Ma J."/>
        </authorList>
    </citation>
    <scope>NUCLEOTIDE SEQUENCE [LARGE SCALE GENOMIC DNA]</scope>
    <source>
        <strain evidence="7 8">XZYJT29</strain>
    </source>
</reference>
<comment type="caution">
    <text evidence="7">The sequence shown here is derived from an EMBL/GenBank/DDBJ whole genome shotgun (WGS) entry which is preliminary data.</text>
</comment>
<dbReference type="Gene3D" id="2.160.20.110">
    <property type="match status" value="1"/>
</dbReference>
<evidence type="ECO:0000259" key="4">
    <source>
        <dbReference type="Pfam" id="PF05342"/>
    </source>
</evidence>
<dbReference type="Gene3D" id="2.60.40.10">
    <property type="entry name" value="Immunoglobulins"/>
    <property type="match status" value="3"/>
</dbReference>
<dbReference type="RefSeq" id="WP_274322747.1">
    <property type="nucleotide sequence ID" value="NZ_CP118158.1"/>
</dbReference>
<feature type="compositionally biased region" description="Gly residues" evidence="2">
    <location>
        <begin position="749"/>
        <end position="759"/>
    </location>
</feature>
<dbReference type="InterPro" id="IPR013783">
    <property type="entry name" value="Ig-like_fold"/>
</dbReference>
<dbReference type="InterPro" id="IPR011635">
    <property type="entry name" value="CARDB"/>
</dbReference>
<evidence type="ECO:0000313" key="8">
    <source>
        <dbReference type="Proteomes" id="UP001596432"/>
    </source>
</evidence>
<dbReference type="GO" id="GO:0005886">
    <property type="term" value="C:plasma membrane"/>
    <property type="evidence" value="ECO:0007669"/>
    <property type="project" value="UniProtKB-SubCell"/>
</dbReference>
<feature type="region of interest" description="Disordered" evidence="2">
    <location>
        <begin position="742"/>
        <end position="776"/>
    </location>
</feature>
<dbReference type="Proteomes" id="UP001596432">
    <property type="component" value="Unassembled WGS sequence"/>
</dbReference>